<evidence type="ECO:0000313" key="2">
    <source>
        <dbReference type="EMBL" id="CAG8773545.1"/>
    </source>
</evidence>
<evidence type="ECO:0000256" key="1">
    <source>
        <dbReference type="SAM" id="MobiDB-lite"/>
    </source>
</evidence>
<evidence type="ECO:0000313" key="3">
    <source>
        <dbReference type="Proteomes" id="UP000789342"/>
    </source>
</evidence>
<feature type="non-terminal residue" evidence="2">
    <location>
        <position position="1"/>
    </location>
</feature>
<feature type="compositionally biased region" description="Polar residues" evidence="1">
    <location>
        <begin position="49"/>
        <end position="72"/>
    </location>
</feature>
<feature type="region of interest" description="Disordered" evidence="1">
    <location>
        <begin position="190"/>
        <end position="219"/>
    </location>
</feature>
<dbReference type="AlphaFoldDB" id="A0A9N9JFB0"/>
<dbReference type="PANTHER" id="PTHR14374:SF0">
    <property type="entry name" value="TRAFFICKING PROTEIN PARTICLE COMPLEX SUBUNIT 11"/>
    <property type="match status" value="1"/>
</dbReference>
<dbReference type="OrthoDB" id="6278596at2759"/>
<dbReference type="EMBL" id="CAJVPV010047962">
    <property type="protein sequence ID" value="CAG8773545.1"/>
    <property type="molecule type" value="Genomic_DNA"/>
</dbReference>
<reference evidence="2" key="1">
    <citation type="submission" date="2021-06" db="EMBL/GenBank/DDBJ databases">
        <authorList>
            <person name="Kallberg Y."/>
            <person name="Tangrot J."/>
            <person name="Rosling A."/>
        </authorList>
    </citation>
    <scope>NUCLEOTIDE SEQUENCE</scope>
    <source>
        <strain evidence="2">CL551</strain>
    </source>
</reference>
<accession>A0A9N9JFB0</accession>
<feature type="non-terminal residue" evidence="2">
    <location>
        <position position="219"/>
    </location>
</feature>
<proteinExistence type="predicted"/>
<organism evidence="2 3">
    <name type="scientific">Acaulospora morrowiae</name>
    <dbReference type="NCBI Taxonomy" id="94023"/>
    <lineage>
        <taxon>Eukaryota</taxon>
        <taxon>Fungi</taxon>
        <taxon>Fungi incertae sedis</taxon>
        <taxon>Mucoromycota</taxon>
        <taxon>Glomeromycotina</taxon>
        <taxon>Glomeromycetes</taxon>
        <taxon>Diversisporales</taxon>
        <taxon>Acaulosporaceae</taxon>
        <taxon>Acaulospora</taxon>
    </lineage>
</organism>
<comment type="caution">
    <text evidence="2">The sequence shown here is derived from an EMBL/GenBank/DDBJ whole genome shotgun (WGS) entry which is preliminary data.</text>
</comment>
<sequence>LRSYCLNDKDYVRNITPTLIMDSYPPEFILHHVPLMMVIGLGTVKDLNEQSSTSPISPTNPHSTHSRQNSIGTTPLSSKQLSKTLLTLLTAKSQNGVWELGKSASTNFHVVAVDKNYQLPPRKPVMRPSQTPHHSTISAHSPLSPYTPGSPVYPDGFIPTIWVRKHREVLPSVVVGFYDLWHRSMGTTTKERDEFEPLGSQEPIEKEKDSNLALEINEK</sequence>
<feature type="compositionally biased region" description="Polar residues" evidence="1">
    <location>
        <begin position="128"/>
        <end position="141"/>
    </location>
</feature>
<keyword evidence="3" id="KW-1185">Reference proteome</keyword>
<feature type="compositionally biased region" description="Basic and acidic residues" evidence="1">
    <location>
        <begin position="203"/>
        <end position="219"/>
    </location>
</feature>
<gene>
    <name evidence="2" type="ORF">AMORRO_LOCUS16749</name>
</gene>
<name>A0A9N9JFB0_9GLOM</name>
<protein>
    <submittedName>
        <fullName evidence="2">17202_t:CDS:1</fullName>
    </submittedName>
</protein>
<dbReference type="PANTHER" id="PTHR14374">
    <property type="entry name" value="FOIE GRAS"/>
    <property type="match status" value="1"/>
</dbReference>
<dbReference type="Proteomes" id="UP000789342">
    <property type="component" value="Unassembled WGS sequence"/>
</dbReference>
<feature type="region of interest" description="Disordered" evidence="1">
    <location>
        <begin position="48"/>
        <end position="76"/>
    </location>
</feature>
<feature type="region of interest" description="Disordered" evidence="1">
    <location>
        <begin position="121"/>
        <end position="143"/>
    </location>
</feature>